<keyword evidence="2" id="KW-1185">Reference proteome</keyword>
<dbReference type="AlphaFoldDB" id="A0A2U1MTC8"/>
<name>A0A2U1MTC8_ARTAN</name>
<accession>A0A2U1MTC8</accession>
<gene>
    <name evidence="1" type="ORF">CTI12_AA340140</name>
</gene>
<evidence type="ECO:0000313" key="2">
    <source>
        <dbReference type="Proteomes" id="UP000245207"/>
    </source>
</evidence>
<organism evidence="1 2">
    <name type="scientific">Artemisia annua</name>
    <name type="common">Sweet wormwood</name>
    <dbReference type="NCBI Taxonomy" id="35608"/>
    <lineage>
        <taxon>Eukaryota</taxon>
        <taxon>Viridiplantae</taxon>
        <taxon>Streptophyta</taxon>
        <taxon>Embryophyta</taxon>
        <taxon>Tracheophyta</taxon>
        <taxon>Spermatophyta</taxon>
        <taxon>Magnoliopsida</taxon>
        <taxon>eudicotyledons</taxon>
        <taxon>Gunneridae</taxon>
        <taxon>Pentapetalae</taxon>
        <taxon>asterids</taxon>
        <taxon>campanulids</taxon>
        <taxon>Asterales</taxon>
        <taxon>Asteraceae</taxon>
        <taxon>Asteroideae</taxon>
        <taxon>Anthemideae</taxon>
        <taxon>Artemisiinae</taxon>
        <taxon>Artemisia</taxon>
    </lineage>
</organism>
<proteinExistence type="predicted"/>
<protein>
    <submittedName>
        <fullName evidence="1">Uncharacterized protein</fullName>
    </submittedName>
</protein>
<evidence type="ECO:0000313" key="1">
    <source>
        <dbReference type="EMBL" id="PWA64502.1"/>
    </source>
</evidence>
<comment type="caution">
    <text evidence="1">The sequence shown here is derived from an EMBL/GenBank/DDBJ whole genome shotgun (WGS) entry which is preliminary data.</text>
</comment>
<dbReference type="Proteomes" id="UP000245207">
    <property type="component" value="Unassembled WGS sequence"/>
</dbReference>
<reference evidence="1 2" key="1">
    <citation type="journal article" date="2018" name="Mol. Plant">
        <title>The genome of Artemisia annua provides insight into the evolution of Asteraceae family and artemisinin biosynthesis.</title>
        <authorList>
            <person name="Shen Q."/>
            <person name="Zhang L."/>
            <person name="Liao Z."/>
            <person name="Wang S."/>
            <person name="Yan T."/>
            <person name="Shi P."/>
            <person name="Liu M."/>
            <person name="Fu X."/>
            <person name="Pan Q."/>
            <person name="Wang Y."/>
            <person name="Lv Z."/>
            <person name="Lu X."/>
            <person name="Zhang F."/>
            <person name="Jiang W."/>
            <person name="Ma Y."/>
            <person name="Chen M."/>
            <person name="Hao X."/>
            <person name="Li L."/>
            <person name="Tang Y."/>
            <person name="Lv G."/>
            <person name="Zhou Y."/>
            <person name="Sun X."/>
            <person name="Brodelius P.E."/>
            <person name="Rose J.K.C."/>
            <person name="Tang K."/>
        </authorList>
    </citation>
    <scope>NUCLEOTIDE SEQUENCE [LARGE SCALE GENOMIC DNA]</scope>
    <source>
        <strain evidence="2">cv. Huhao1</strain>
        <tissue evidence="1">Leaf</tissue>
    </source>
</reference>
<dbReference type="EMBL" id="PKPP01004408">
    <property type="protein sequence ID" value="PWA64502.1"/>
    <property type="molecule type" value="Genomic_DNA"/>
</dbReference>
<sequence>MFRIQRGWWVAEVHLKLSVSQPQEPDFDSSFNTVYGGDGANDRWCKASIFVLFTRLPAILFFTRNYEFKVGRGNLYSNTDFRGSRTSTRLKRKDLERRDCSTIGFSLYKKELRI</sequence>